<evidence type="ECO:0000313" key="9">
    <source>
        <dbReference type="Proteomes" id="UP000199385"/>
    </source>
</evidence>
<dbReference type="PATRIC" id="fig|261654.4.peg.2230"/>
<dbReference type="Proteomes" id="UP000199385">
    <property type="component" value="Chromosome I"/>
</dbReference>
<evidence type="ECO:0000256" key="2">
    <source>
        <dbReference type="ARBA" id="ARBA00011643"/>
    </source>
</evidence>
<evidence type="ECO:0000313" key="8">
    <source>
        <dbReference type="EMBL" id="SBT43080.1"/>
    </source>
</evidence>
<dbReference type="InterPro" id="IPR002678">
    <property type="entry name" value="DUF34/NIF3"/>
</dbReference>
<comment type="subunit">
    <text evidence="2">Homohexamer.</text>
</comment>
<dbReference type="PANTHER" id="PTHR13799">
    <property type="entry name" value="NGG1 INTERACTING FACTOR 3"/>
    <property type="match status" value="1"/>
</dbReference>
<evidence type="ECO:0000256" key="5">
    <source>
        <dbReference type="PIRNR" id="PIRNR037489"/>
    </source>
</evidence>
<comment type="similarity">
    <text evidence="1 5">Belongs to the GTP cyclohydrolase I type 2/NIF3 family.</text>
</comment>
<dbReference type="Gene3D" id="3.30.70.120">
    <property type="match status" value="1"/>
</dbReference>
<accession>A0A1A8ZGD7</accession>
<keyword evidence="9" id="KW-1185">Reference proteome</keyword>
<dbReference type="GO" id="GO:0046872">
    <property type="term" value="F:metal ion binding"/>
    <property type="evidence" value="ECO:0007669"/>
    <property type="project" value="UniProtKB-UniRule"/>
</dbReference>
<reference evidence="9" key="1">
    <citation type="submission" date="2016-06" db="EMBL/GenBank/DDBJ databases">
        <authorList>
            <person name="Varghese N."/>
            <person name="Submissions Spin"/>
        </authorList>
    </citation>
    <scope>NUCLEOTIDE SEQUENCE [LARGE SCALE GENOMIC DNA]</scope>
    <source>
        <strain evidence="9">DSM 44815</strain>
    </source>
</reference>
<keyword evidence="4 5" id="KW-0479">Metal-binding</keyword>
<evidence type="ECO:0000256" key="7">
    <source>
        <dbReference type="SAM" id="MobiDB-lite"/>
    </source>
</evidence>
<feature type="region of interest" description="Disordered" evidence="7">
    <location>
        <begin position="343"/>
        <end position="375"/>
    </location>
</feature>
<organism evidence="8 9">
    <name type="scientific">Micromonospora auratinigra</name>
    <dbReference type="NCBI Taxonomy" id="261654"/>
    <lineage>
        <taxon>Bacteria</taxon>
        <taxon>Bacillati</taxon>
        <taxon>Actinomycetota</taxon>
        <taxon>Actinomycetes</taxon>
        <taxon>Micromonosporales</taxon>
        <taxon>Micromonosporaceae</taxon>
        <taxon>Micromonospora</taxon>
    </lineage>
</organism>
<dbReference type="AlphaFoldDB" id="A0A1A8ZGD7"/>
<dbReference type="Pfam" id="PF01784">
    <property type="entry name" value="DUF34_NIF3"/>
    <property type="match status" value="1"/>
</dbReference>
<dbReference type="RefSeq" id="WP_091661914.1">
    <property type="nucleotide sequence ID" value="NZ_LT594323.1"/>
</dbReference>
<evidence type="ECO:0000256" key="3">
    <source>
        <dbReference type="ARBA" id="ARBA00022112"/>
    </source>
</evidence>
<dbReference type="OrthoDB" id="9795763at2"/>
<name>A0A1A8ZGD7_9ACTN</name>
<dbReference type="Gene3D" id="3.40.1390.30">
    <property type="entry name" value="NIF3 (NGG1p interacting factor 3)-like"/>
    <property type="match status" value="1"/>
</dbReference>
<dbReference type="GO" id="GO:0005737">
    <property type="term" value="C:cytoplasm"/>
    <property type="evidence" value="ECO:0007669"/>
    <property type="project" value="TreeGrafter"/>
</dbReference>
<dbReference type="SUPFAM" id="SSF102705">
    <property type="entry name" value="NIF3 (NGG1p interacting factor 3)-like"/>
    <property type="match status" value="1"/>
</dbReference>
<sequence>MNATVGEVVALLEQRHPVDLADPADRVGLLVGRAASPVGRVLLAVDAVAATVRQARADGADLLVTHRPPTPATIARAEAAGLALYTAHSNAAVARPGVSDALATLVGLGPTEPLLPVPRRRDVLVAFVPVAEVQRVVDAAAAAGAGVIGDYHRCAWWTTGTGTFVPAPGARPTAGAVGEVSLAAEARVEMTLPRSRRPEVVAAVRAAHPYEEPACYLFELAELPDGHGYGRVGELPRALSAGELAGRLGGVVRLAGDTGRPVRTVAVCAGAGGRFAAAAAARGVDAYLSGDLAAVDGPPVLLDGGGWATVRPWLAELARTVAAAFRRRLPVRVSALDTDRWSLLRPDPTATGPDPLDGGGPVAAEGARPIGEASC</sequence>
<evidence type="ECO:0000256" key="6">
    <source>
        <dbReference type="PIRSR" id="PIRSR602678-1"/>
    </source>
</evidence>
<feature type="binding site" evidence="6">
    <location>
        <position position="66"/>
    </location>
    <ligand>
        <name>a divalent metal cation</name>
        <dbReference type="ChEBI" id="CHEBI:60240"/>
        <label>1</label>
    </ligand>
</feature>
<dbReference type="InterPro" id="IPR036069">
    <property type="entry name" value="DUF34/NIF3_sf"/>
</dbReference>
<dbReference type="PANTHER" id="PTHR13799:SF14">
    <property type="entry name" value="GTP CYCLOHYDROLASE 1 TYPE 2 HOMOLOG"/>
    <property type="match status" value="1"/>
</dbReference>
<gene>
    <name evidence="8" type="ORF">GA0070611_2190</name>
</gene>
<dbReference type="PIRSF" id="PIRSF037489">
    <property type="entry name" value="UCP037489_NIF3_YqfO"/>
    <property type="match status" value="1"/>
</dbReference>
<dbReference type="EMBL" id="LT594323">
    <property type="protein sequence ID" value="SBT43080.1"/>
    <property type="molecule type" value="Genomic_DNA"/>
</dbReference>
<dbReference type="InterPro" id="IPR017221">
    <property type="entry name" value="DUF34/NIF3_bac"/>
</dbReference>
<dbReference type="STRING" id="261654.GA0070611_2190"/>
<evidence type="ECO:0000256" key="4">
    <source>
        <dbReference type="ARBA" id="ARBA00022723"/>
    </source>
</evidence>
<dbReference type="InterPro" id="IPR015867">
    <property type="entry name" value="N-reg_PII/ATP_PRibTrfase_C"/>
</dbReference>
<evidence type="ECO:0000256" key="1">
    <source>
        <dbReference type="ARBA" id="ARBA00006964"/>
    </source>
</evidence>
<protein>
    <recommendedName>
        <fullName evidence="3 5">GTP cyclohydrolase 1 type 2 homolog</fullName>
    </recommendedName>
</protein>
<proteinExistence type="inferred from homology"/>